<dbReference type="InterPro" id="IPR032284">
    <property type="entry name" value="RecQ_Zn-bd"/>
</dbReference>
<proteinExistence type="inferred from homology"/>
<dbReference type="SMART" id="SM00341">
    <property type="entry name" value="HRDC"/>
    <property type="match status" value="1"/>
</dbReference>
<dbReference type="SUPFAM" id="SSF52540">
    <property type="entry name" value="P-loop containing nucleoside triphosphate hydrolases"/>
    <property type="match status" value="2"/>
</dbReference>
<gene>
    <name evidence="20" type="primary">recQ</name>
    <name evidence="20" type="ORF">EB233_06090</name>
</gene>
<dbReference type="SMART" id="SM00490">
    <property type="entry name" value="HELICc"/>
    <property type="match status" value="1"/>
</dbReference>
<evidence type="ECO:0000313" key="20">
    <source>
        <dbReference type="EMBL" id="QKC75166.1"/>
    </source>
</evidence>
<dbReference type="Gene3D" id="3.40.50.300">
    <property type="entry name" value="P-loop containing nucleotide triphosphate hydrolases"/>
    <property type="match status" value="2"/>
</dbReference>
<dbReference type="EC" id="5.6.2.4" evidence="16"/>
<dbReference type="Pfam" id="PF16124">
    <property type="entry name" value="RecQ_Zn_bind"/>
    <property type="match status" value="1"/>
</dbReference>
<reference evidence="20 21" key="1">
    <citation type="submission" date="2018-10" db="EMBL/GenBank/DDBJ databases">
        <authorList>
            <person name="Perry B.J."/>
            <person name="Sullivan J.T."/>
            <person name="Murphy R.J.T."/>
            <person name="Ramsay J.P."/>
            <person name="Ronson C.W."/>
        </authorList>
    </citation>
    <scope>NUCLEOTIDE SEQUENCE [LARGE SCALE GENOMIC DNA]</scope>
    <source>
        <strain evidence="20 21">NZP2014</strain>
    </source>
</reference>
<dbReference type="Pfam" id="PF00271">
    <property type="entry name" value="Helicase_C"/>
    <property type="match status" value="1"/>
</dbReference>
<evidence type="ECO:0000259" key="18">
    <source>
        <dbReference type="PROSITE" id="PS51192"/>
    </source>
</evidence>
<dbReference type="Pfam" id="PF00570">
    <property type="entry name" value="HRDC"/>
    <property type="match status" value="1"/>
</dbReference>
<evidence type="ECO:0000256" key="15">
    <source>
        <dbReference type="ARBA" id="ARBA00034617"/>
    </source>
</evidence>
<dbReference type="InterPro" id="IPR036388">
    <property type="entry name" value="WH-like_DNA-bd_sf"/>
</dbReference>
<evidence type="ECO:0000256" key="12">
    <source>
        <dbReference type="ARBA" id="ARBA00023172"/>
    </source>
</evidence>
<keyword evidence="13" id="KW-0234">DNA repair</keyword>
<dbReference type="GO" id="GO:0006260">
    <property type="term" value="P:DNA replication"/>
    <property type="evidence" value="ECO:0007669"/>
    <property type="project" value="InterPro"/>
</dbReference>
<evidence type="ECO:0000256" key="1">
    <source>
        <dbReference type="ARBA" id="ARBA00001946"/>
    </source>
</evidence>
<dbReference type="InterPro" id="IPR006293">
    <property type="entry name" value="DNA_helicase_ATP-dep_RecQ_bac"/>
</dbReference>
<dbReference type="RefSeq" id="WP_064991154.1">
    <property type="nucleotide sequence ID" value="NZ_CP033361.1"/>
</dbReference>
<evidence type="ECO:0000256" key="2">
    <source>
        <dbReference type="ARBA" id="ARBA00001947"/>
    </source>
</evidence>
<comment type="similarity">
    <text evidence="3">Belongs to the helicase family. RecQ subfamily.</text>
</comment>
<evidence type="ECO:0000259" key="19">
    <source>
        <dbReference type="PROSITE" id="PS51194"/>
    </source>
</evidence>
<evidence type="ECO:0000256" key="9">
    <source>
        <dbReference type="ARBA" id="ARBA00022833"/>
    </source>
</evidence>
<dbReference type="GO" id="GO:0046872">
    <property type="term" value="F:metal ion binding"/>
    <property type="evidence" value="ECO:0007669"/>
    <property type="project" value="UniProtKB-KW"/>
</dbReference>
<evidence type="ECO:0000256" key="4">
    <source>
        <dbReference type="ARBA" id="ARBA00022723"/>
    </source>
</evidence>
<dbReference type="InterPro" id="IPR018982">
    <property type="entry name" value="RQC_domain"/>
</dbReference>
<dbReference type="GO" id="GO:0009378">
    <property type="term" value="F:four-way junction helicase activity"/>
    <property type="evidence" value="ECO:0007669"/>
    <property type="project" value="TreeGrafter"/>
</dbReference>
<dbReference type="GO" id="GO:0016787">
    <property type="term" value="F:hydrolase activity"/>
    <property type="evidence" value="ECO:0007669"/>
    <property type="project" value="UniProtKB-KW"/>
</dbReference>
<dbReference type="Pfam" id="PF09382">
    <property type="entry name" value="RQC"/>
    <property type="match status" value="1"/>
</dbReference>
<evidence type="ECO:0000256" key="6">
    <source>
        <dbReference type="ARBA" id="ARBA00022763"/>
    </source>
</evidence>
<keyword evidence="11" id="KW-0238">DNA-binding</keyword>
<dbReference type="NCBIfam" id="TIGR00614">
    <property type="entry name" value="recQ_fam"/>
    <property type="match status" value="1"/>
</dbReference>
<feature type="domain" description="Helicase C-terminal" evidence="19">
    <location>
        <begin position="224"/>
        <end position="374"/>
    </location>
</feature>
<dbReference type="PROSITE" id="PS51192">
    <property type="entry name" value="HELICASE_ATP_BIND_1"/>
    <property type="match status" value="1"/>
</dbReference>
<dbReference type="PROSITE" id="PS50967">
    <property type="entry name" value="HRDC"/>
    <property type="match status" value="1"/>
</dbReference>
<dbReference type="GO" id="GO:0003677">
    <property type="term" value="F:DNA binding"/>
    <property type="evidence" value="ECO:0007669"/>
    <property type="project" value="UniProtKB-KW"/>
</dbReference>
<dbReference type="InterPro" id="IPR001650">
    <property type="entry name" value="Helicase_C-like"/>
</dbReference>
<dbReference type="GO" id="GO:0006310">
    <property type="term" value="P:DNA recombination"/>
    <property type="evidence" value="ECO:0007669"/>
    <property type="project" value="UniProtKB-UniRule"/>
</dbReference>
<evidence type="ECO:0000256" key="16">
    <source>
        <dbReference type="NCBIfam" id="TIGR01389"/>
    </source>
</evidence>
<dbReference type="CDD" id="cd18794">
    <property type="entry name" value="SF2_C_RecQ"/>
    <property type="match status" value="1"/>
</dbReference>
<evidence type="ECO:0000256" key="13">
    <source>
        <dbReference type="ARBA" id="ARBA00023204"/>
    </source>
</evidence>
<accession>A0A6M7UEJ1</accession>
<dbReference type="InterPro" id="IPR014001">
    <property type="entry name" value="Helicase_ATP-bd"/>
</dbReference>
<dbReference type="CDD" id="cd17920">
    <property type="entry name" value="DEXHc_RecQ"/>
    <property type="match status" value="1"/>
</dbReference>
<keyword evidence="14" id="KW-0413">Isomerase</keyword>
<dbReference type="InterPro" id="IPR044876">
    <property type="entry name" value="HRDC_dom_sf"/>
</dbReference>
<keyword evidence="6" id="KW-0227">DNA damage</keyword>
<feature type="domain" description="Helicase ATP-binding" evidence="18">
    <location>
        <begin position="35"/>
        <end position="203"/>
    </location>
</feature>
<evidence type="ECO:0000256" key="14">
    <source>
        <dbReference type="ARBA" id="ARBA00023235"/>
    </source>
</evidence>
<keyword evidence="7 20" id="KW-0378">Hydrolase</keyword>
<dbReference type="InterPro" id="IPR002121">
    <property type="entry name" value="HRDC_dom"/>
</dbReference>
<dbReference type="GO" id="GO:0005524">
    <property type="term" value="F:ATP binding"/>
    <property type="evidence" value="ECO:0007669"/>
    <property type="project" value="UniProtKB-KW"/>
</dbReference>
<comment type="cofactor">
    <cofactor evidence="1">
        <name>Mg(2+)</name>
        <dbReference type="ChEBI" id="CHEBI:18420"/>
    </cofactor>
</comment>
<dbReference type="PANTHER" id="PTHR13710">
    <property type="entry name" value="DNA HELICASE RECQ FAMILY MEMBER"/>
    <property type="match status" value="1"/>
</dbReference>
<dbReference type="PANTHER" id="PTHR13710:SF105">
    <property type="entry name" value="ATP-DEPENDENT DNA HELICASE Q1"/>
    <property type="match status" value="1"/>
</dbReference>
<evidence type="ECO:0000256" key="3">
    <source>
        <dbReference type="ARBA" id="ARBA00005446"/>
    </source>
</evidence>
<dbReference type="EMBL" id="CP033361">
    <property type="protein sequence ID" value="QKC75166.1"/>
    <property type="molecule type" value="Genomic_DNA"/>
</dbReference>
<keyword evidence="9" id="KW-0862">Zinc</keyword>
<dbReference type="SMART" id="SM00487">
    <property type="entry name" value="DEXDc"/>
    <property type="match status" value="1"/>
</dbReference>
<dbReference type="GO" id="GO:0009432">
    <property type="term" value="P:SOS response"/>
    <property type="evidence" value="ECO:0007669"/>
    <property type="project" value="UniProtKB-UniRule"/>
</dbReference>
<keyword evidence="21" id="KW-1185">Reference proteome</keyword>
<dbReference type="FunFam" id="3.40.50.300:FF:000156">
    <property type="entry name" value="ATP-dependent DNA helicase recQ"/>
    <property type="match status" value="1"/>
</dbReference>
<dbReference type="InterPro" id="IPR027417">
    <property type="entry name" value="P-loop_NTPase"/>
</dbReference>
<dbReference type="GO" id="GO:0043590">
    <property type="term" value="C:bacterial nucleoid"/>
    <property type="evidence" value="ECO:0007669"/>
    <property type="project" value="TreeGrafter"/>
</dbReference>
<comment type="catalytic activity">
    <reaction evidence="15">
        <text>Couples ATP hydrolysis with the unwinding of duplex DNA by translocating in the 3'-5' direction.</text>
        <dbReference type="EC" id="5.6.2.4"/>
    </reaction>
</comment>
<dbReference type="PROSITE" id="PS51194">
    <property type="entry name" value="HELICASE_CTER"/>
    <property type="match status" value="1"/>
</dbReference>
<dbReference type="GO" id="GO:0030894">
    <property type="term" value="C:replisome"/>
    <property type="evidence" value="ECO:0007669"/>
    <property type="project" value="TreeGrafter"/>
</dbReference>
<dbReference type="GO" id="GO:0043138">
    <property type="term" value="F:3'-5' DNA helicase activity"/>
    <property type="evidence" value="ECO:0007669"/>
    <property type="project" value="UniProtKB-EC"/>
</dbReference>
<dbReference type="FunFam" id="3.40.50.300:FF:001389">
    <property type="entry name" value="ATP-dependent DNA helicase RecQ"/>
    <property type="match status" value="1"/>
</dbReference>
<evidence type="ECO:0000259" key="17">
    <source>
        <dbReference type="PROSITE" id="PS50967"/>
    </source>
</evidence>
<keyword evidence="4" id="KW-0479">Metal-binding</keyword>
<dbReference type="Proteomes" id="UP000503339">
    <property type="component" value="Chromosome"/>
</dbReference>
<evidence type="ECO:0000256" key="8">
    <source>
        <dbReference type="ARBA" id="ARBA00022806"/>
    </source>
</evidence>
<dbReference type="InterPro" id="IPR010997">
    <property type="entry name" value="HRDC-like_sf"/>
</dbReference>
<feature type="domain" description="HRDC" evidence="17">
    <location>
        <begin position="535"/>
        <end position="614"/>
    </location>
</feature>
<protein>
    <recommendedName>
        <fullName evidence="16">DNA helicase RecQ</fullName>
        <ecNumber evidence="16">5.6.2.4</ecNumber>
    </recommendedName>
</protein>
<keyword evidence="10" id="KW-0067">ATP-binding</keyword>
<comment type="cofactor">
    <cofactor evidence="2">
        <name>Zn(2+)</name>
        <dbReference type="ChEBI" id="CHEBI:29105"/>
    </cofactor>
</comment>
<evidence type="ECO:0000256" key="7">
    <source>
        <dbReference type="ARBA" id="ARBA00022801"/>
    </source>
</evidence>
<dbReference type="KEGG" id="merd:EB233_06090"/>
<dbReference type="AlphaFoldDB" id="A0A6M7UEJ1"/>
<dbReference type="GO" id="GO:0006281">
    <property type="term" value="P:DNA repair"/>
    <property type="evidence" value="ECO:0007669"/>
    <property type="project" value="UniProtKB-KW"/>
</dbReference>
<dbReference type="Gene3D" id="1.10.10.10">
    <property type="entry name" value="Winged helix-like DNA-binding domain superfamily/Winged helix DNA-binding domain"/>
    <property type="match status" value="1"/>
</dbReference>
<evidence type="ECO:0000256" key="5">
    <source>
        <dbReference type="ARBA" id="ARBA00022741"/>
    </source>
</evidence>
<dbReference type="GO" id="GO:0005737">
    <property type="term" value="C:cytoplasm"/>
    <property type="evidence" value="ECO:0007669"/>
    <property type="project" value="TreeGrafter"/>
</dbReference>
<evidence type="ECO:0000256" key="10">
    <source>
        <dbReference type="ARBA" id="ARBA00022840"/>
    </source>
</evidence>
<sequence length="614" mass="67099">MSAQAAGIRAEDPKRRVLKDVFGFDDFRPGQADIMEALLSGRHVLAVMPTGAGKSLCYQVPALVMGGLTLVVSPLVALMQDQVAALRLAGVGADTINSSLDREANVAAWRRVASGQKRLLYLAPERLMTERMLEALSRLDVSLIAIDEAHCISQWGPAFRPEYEDLSRLRHIFPNVPIIAVTATADESTRSDIEARLFAERVETLVLGFDRPNIKLAIESKQDSKRQLLRFIERHPGKSGIVYCLSRKKTEEMATFLEKHGVTALAYHAGMSKDAREANQNAFMTLSGVVMVATIAFGMGIDKPDVAYVFHTDMPGSLEAYYQEIGRAGRDGRKAEAHMLYGLGDIRMRRLFIDDEDASVEHKRRAHRRLDTLIGYCETAQCRRQVLLGYFGEQAEPCGNCDNCVDQVPRADGAAEARIILTAVAQSGQRFGAAHVIDILTGHETEKVQARGHHRLTSFGSGAGHKKTVWLSLIRQLVAGGFLMPDPDGHGGLAISDSGGALARGEVAFQYRVENRDPLARGRKRAAQGSGMGGEGVDASLLATLKSLRLRLAKERQVPAYVVFSDRTLIDMAERRPRDLDAFAEVNGVGGAKLKEFGEIFVKAIAGHGSDRSV</sequence>
<keyword evidence="8 20" id="KW-0347">Helicase</keyword>
<dbReference type="InterPro" id="IPR011545">
    <property type="entry name" value="DEAD/DEAH_box_helicase_dom"/>
</dbReference>
<keyword evidence="5" id="KW-0547">Nucleotide-binding</keyword>
<keyword evidence="12" id="KW-0233">DNA recombination</keyword>
<evidence type="ECO:0000313" key="21">
    <source>
        <dbReference type="Proteomes" id="UP000503339"/>
    </source>
</evidence>
<dbReference type="SUPFAM" id="SSF47819">
    <property type="entry name" value="HRDC-like"/>
    <property type="match status" value="1"/>
</dbReference>
<organism evidence="20 21">
    <name type="scientific">Mesorhizobium erdmanii</name>
    <dbReference type="NCBI Taxonomy" id="1777866"/>
    <lineage>
        <taxon>Bacteria</taxon>
        <taxon>Pseudomonadati</taxon>
        <taxon>Pseudomonadota</taxon>
        <taxon>Alphaproteobacteria</taxon>
        <taxon>Hyphomicrobiales</taxon>
        <taxon>Phyllobacteriaceae</taxon>
        <taxon>Mesorhizobium</taxon>
    </lineage>
</organism>
<dbReference type="Pfam" id="PF00270">
    <property type="entry name" value="DEAD"/>
    <property type="match status" value="1"/>
</dbReference>
<evidence type="ECO:0000256" key="11">
    <source>
        <dbReference type="ARBA" id="ARBA00023125"/>
    </source>
</evidence>
<dbReference type="SMART" id="SM00956">
    <property type="entry name" value="RQC"/>
    <property type="match status" value="1"/>
</dbReference>
<dbReference type="NCBIfam" id="TIGR01389">
    <property type="entry name" value="recQ"/>
    <property type="match status" value="1"/>
</dbReference>
<dbReference type="Gene3D" id="1.10.150.80">
    <property type="entry name" value="HRDC domain"/>
    <property type="match status" value="1"/>
</dbReference>
<name>A0A6M7UEJ1_9HYPH</name>
<dbReference type="InterPro" id="IPR004589">
    <property type="entry name" value="DNA_helicase_ATP-dep_RecQ"/>
</dbReference>